<evidence type="ECO:0000259" key="3">
    <source>
        <dbReference type="PROSITE" id="PS51186"/>
    </source>
</evidence>
<dbReference type="AlphaFoldDB" id="A0A1H3YV10"/>
<sequence>MTDIRPLKAQDEGDWRRLWADYLAFYETTRPDSVFRATFTRLLDAAEPMRGLVAVADGRVVGLAHLIFHRHCWSEGDTCYLQDLYVDQDMRGEGLGRKLIEACYAEADAAGAVTVYWMTQEFNYAARMLYDRVGVRTPFIKYQRP</sequence>
<reference evidence="4 5" key="1">
    <citation type="submission" date="2016-10" db="EMBL/GenBank/DDBJ databases">
        <authorList>
            <person name="de Groot N.N."/>
        </authorList>
    </citation>
    <scope>NUCLEOTIDE SEQUENCE [LARGE SCALE GENOMIC DNA]</scope>
    <source>
        <strain evidence="4 5">DSM 15345</strain>
    </source>
</reference>
<dbReference type="GO" id="GO:0016747">
    <property type="term" value="F:acyltransferase activity, transferring groups other than amino-acyl groups"/>
    <property type="evidence" value="ECO:0007669"/>
    <property type="project" value="InterPro"/>
</dbReference>
<evidence type="ECO:0000313" key="4">
    <source>
        <dbReference type="EMBL" id="SEA15041.1"/>
    </source>
</evidence>
<evidence type="ECO:0000313" key="5">
    <source>
        <dbReference type="Proteomes" id="UP000198703"/>
    </source>
</evidence>
<feature type="domain" description="N-acetyltransferase" evidence="3">
    <location>
        <begin position="2"/>
        <end position="145"/>
    </location>
</feature>
<accession>A0A1H3YV10</accession>
<dbReference type="SUPFAM" id="SSF55729">
    <property type="entry name" value="Acyl-CoA N-acyltransferases (Nat)"/>
    <property type="match status" value="1"/>
</dbReference>
<dbReference type="CDD" id="cd04301">
    <property type="entry name" value="NAT_SF"/>
    <property type="match status" value="1"/>
</dbReference>
<proteinExistence type="predicted"/>
<dbReference type="Gene3D" id="3.40.630.30">
    <property type="match status" value="1"/>
</dbReference>
<dbReference type="InterPro" id="IPR050832">
    <property type="entry name" value="Bact_Acetyltransf"/>
</dbReference>
<evidence type="ECO:0000256" key="2">
    <source>
        <dbReference type="ARBA" id="ARBA00023315"/>
    </source>
</evidence>
<dbReference type="RefSeq" id="WP_093250701.1">
    <property type="nucleotide sequence ID" value="NZ_FNQM01000003.1"/>
</dbReference>
<protein>
    <submittedName>
        <fullName evidence="4">Acetyltransferase (GNAT) family protein</fullName>
    </submittedName>
</protein>
<dbReference type="PROSITE" id="PS51186">
    <property type="entry name" value="GNAT"/>
    <property type="match status" value="1"/>
</dbReference>
<dbReference type="PANTHER" id="PTHR43877">
    <property type="entry name" value="AMINOALKYLPHOSPHONATE N-ACETYLTRANSFERASE-RELATED-RELATED"/>
    <property type="match status" value="1"/>
</dbReference>
<gene>
    <name evidence="4" type="ORF">SAMN05444370_103251</name>
</gene>
<dbReference type="InterPro" id="IPR000182">
    <property type="entry name" value="GNAT_dom"/>
</dbReference>
<name>A0A1H3YV10_9RHOB</name>
<keyword evidence="2" id="KW-0012">Acyltransferase</keyword>
<evidence type="ECO:0000256" key="1">
    <source>
        <dbReference type="ARBA" id="ARBA00022679"/>
    </source>
</evidence>
<dbReference type="OrthoDB" id="9805924at2"/>
<organism evidence="4 5">
    <name type="scientific">Rubrimonas cliftonensis</name>
    <dbReference type="NCBI Taxonomy" id="89524"/>
    <lineage>
        <taxon>Bacteria</taxon>
        <taxon>Pseudomonadati</taxon>
        <taxon>Pseudomonadota</taxon>
        <taxon>Alphaproteobacteria</taxon>
        <taxon>Rhodobacterales</taxon>
        <taxon>Paracoccaceae</taxon>
        <taxon>Rubrimonas</taxon>
    </lineage>
</organism>
<keyword evidence="5" id="KW-1185">Reference proteome</keyword>
<dbReference type="STRING" id="89524.SAMN05444370_103251"/>
<keyword evidence="1 4" id="KW-0808">Transferase</keyword>
<dbReference type="EMBL" id="FNQM01000003">
    <property type="protein sequence ID" value="SEA15041.1"/>
    <property type="molecule type" value="Genomic_DNA"/>
</dbReference>
<dbReference type="Pfam" id="PF00583">
    <property type="entry name" value="Acetyltransf_1"/>
    <property type="match status" value="1"/>
</dbReference>
<dbReference type="Proteomes" id="UP000198703">
    <property type="component" value="Unassembled WGS sequence"/>
</dbReference>
<dbReference type="InterPro" id="IPR016181">
    <property type="entry name" value="Acyl_CoA_acyltransferase"/>
</dbReference>